<protein>
    <submittedName>
        <fullName evidence="1">Uncharacterized protein</fullName>
    </submittedName>
</protein>
<evidence type="ECO:0000313" key="1">
    <source>
        <dbReference type="EMBL" id="SHH75304.1"/>
    </source>
</evidence>
<dbReference type="AlphaFoldDB" id="A0A1M5VJR1"/>
<dbReference type="OrthoDB" id="2616292at2"/>
<evidence type="ECO:0000313" key="2">
    <source>
        <dbReference type="Proteomes" id="UP000183995"/>
    </source>
</evidence>
<reference evidence="1 2" key="1">
    <citation type="submission" date="2016-11" db="EMBL/GenBank/DDBJ databases">
        <authorList>
            <person name="Jaros S."/>
            <person name="Januszkiewicz K."/>
            <person name="Wedrychowicz H."/>
        </authorList>
    </citation>
    <scope>NUCLEOTIDE SEQUENCE [LARGE SCALE GENOMIC DNA]</scope>
    <source>
        <strain evidence="1 2">DSM 10068</strain>
    </source>
</reference>
<dbReference type="EMBL" id="FQXV01000002">
    <property type="protein sequence ID" value="SHH75304.1"/>
    <property type="molecule type" value="Genomic_DNA"/>
</dbReference>
<name>A0A1M5VJR1_9FIRM</name>
<organism evidence="1 2">
    <name type="scientific">Sporobacter termitidis DSM 10068</name>
    <dbReference type="NCBI Taxonomy" id="1123282"/>
    <lineage>
        <taxon>Bacteria</taxon>
        <taxon>Bacillati</taxon>
        <taxon>Bacillota</taxon>
        <taxon>Clostridia</taxon>
        <taxon>Eubacteriales</taxon>
        <taxon>Oscillospiraceae</taxon>
        <taxon>Sporobacter</taxon>
    </lineage>
</organism>
<accession>A0A1M5VJR1</accession>
<proteinExistence type="predicted"/>
<gene>
    <name evidence="1" type="ORF">SAMN02745823_00859</name>
</gene>
<sequence>MKRPKRTVKFAVLLVLALLILAPAGWFTYTRFCVDRYAISMDWETITFKGETYIPKKEQYETDADLQAALGYMNSHVGKNIGIGVFPKRSFTDLIWPVWISEYDGDKSHGEIFVRGLMDVGSVYVRQQ</sequence>
<dbReference type="STRING" id="1123282.SAMN02745823_00859"/>
<dbReference type="Proteomes" id="UP000183995">
    <property type="component" value="Unassembled WGS sequence"/>
</dbReference>
<dbReference type="RefSeq" id="WP_073076423.1">
    <property type="nucleotide sequence ID" value="NZ_FQXV01000002.1"/>
</dbReference>
<keyword evidence="2" id="KW-1185">Reference proteome</keyword>